<keyword evidence="7" id="KW-1015">Disulfide bond</keyword>
<dbReference type="PRINTS" id="PR00162">
    <property type="entry name" value="RIESKE"/>
</dbReference>
<dbReference type="InterPro" id="IPR017941">
    <property type="entry name" value="Rieske_2Fe-2S"/>
</dbReference>
<dbReference type="InterPro" id="IPR005805">
    <property type="entry name" value="Rieske_Fe-S_prot_C"/>
</dbReference>
<dbReference type="Pfam" id="PF00355">
    <property type="entry name" value="Rieske"/>
    <property type="match status" value="1"/>
</dbReference>
<keyword evidence="6" id="KW-0411">Iron-sulfur</keyword>
<dbReference type="RefSeq" id="WP_306104741.1">
    <property type="nucleotide sequence ID" value="NZ_CP120983.1"/>
</dbReference>
<accession>A0ABY9JMY2</accession>
<keyword evidence="4" id="KW-0479">Metal-binding</keyword>
<dbReference type="InterPro" id="IPR036922">
    <property type="entry name" value="Rieske_2Fe-2S_sf"/>
</dbReference>
<proteinExistence type="predicted"/>
<feature type="domain" description="Rieske" evidence="11">
    <location>
        <begin position="58"/>
        <end position="150"/>
    </location>
</feature>
<evidence type="ECO:0000313" key="12">
    <source>
        <dbReference type="EMBL" id="WLQ67903.1"/>
    </source>
</evidence>
<keyword evidence="3" id="KW-0001">2Fe-2S</keyword>
<dbReference type="SUPFAM" id="SSF50022">
    <property type="entry name" value="ISP domain"/>
    <property type="match status" value="1"/>
</dbReference>
<dbReference type="Proteomes" id="UP001224433">
    <property type="component" value="Chromosome"/>
</dbReference>
<evidence type="ECO:0000256" key="1">
    <source>
        <dbReference type="ARBA" id="ARBA00002494"/>
    </source>
</evidence>
<evidence type="ECO:0000256" key="6">
    <source>
        <dbReference type="ARBA" id="ARBA00023014"/>
    </source>
</evidence>
<dbReference type="PROSITE" id="PS51296">
    <property type="entry name" value="RIESKE"/>
    <property type="match status" value="1"/>
</dbReference>
<reference evidence="12 13" key="1">
    <citation type="submission" date="2023-03" db="EMBL/GenBank/DDBJ databases">
        <title>Isolation and description of six Streptomyces strains from soil environments, able to metabolize different microbial glucans.</title>
        <authorList>
            <person name="Widen T."/>
            <person name="Larsbrink J."/>
        </authorList>
    </citation>
    <scope>NUCLEOTIDE SEQUENCE [LARGE SCALE GENOMIC DNA]</scope>
    <source>
        <strain evidence="12 13">Alt3</strain>
    </source>
</reference>
<evidence type="ECO:0000256" key="10">
    <source>
        <dbReference type="SAM" id="MobiDB-lite"/>
    </source>
</evidence>
<evidence type="ECO:0000256" key="9">
    <source>
        <dbReference type="ARBA" id="ARBA00034078"/>
    </source>
</evidence>
<dbReference type="EMBL" id="CP120983">
    <property type="protein sequence ID" value="WLQ67903.1"/>
    <property type="molecule type" value="Genomic_DNA"/>
</dbReference>
<comment type="function">
    <text evidence="1">Iron-sulfur subunit of the cytochrome bc1 complex, an essential component of the respiratory electron transport chain required for ATP synthesis. The bc1 complex catalyzes the oxidation of menaquinol and the reduction of cytochrome c in the respiratory chain. The bc1 complex operates through a Q-cycle mechanism that couples electron transfer to generation of the proton gradient that drives ATP synthesis.</text>
</comment>
<organism evidence="12 13">
    <name type="scientific">Streptomyces glycanivorans</name>
    <dbReference type="NCBI Taxonomy" id="3033808"/>
    <lineage>
        <taxon>Bacteria</taxon>
        <taxon>Bacillati</taxon>
        <taxon>Actinomycetota</taxon>
        <taxon>Actinomycetes</taxon>
        <taxon>Kitasatosporales</taxon>
        <taxon>Streptomycetaceae</taxon>
        <taxon>Streptomyces</taxon>
    </lineage>
</organism>
<evidence type="ECO:0000256" key="5">
    <source>
        <dbReference type="ARBA" id="ARBA00023004"/>
    </source>
</evidence>
<feature type="region of interest" description="Disordered" evidence="10">
    <location>
        <begin position="31"/>
        <end position="63"/>
    </location>
</feature>
<keyword evidence="5" id="KW-0408">Iron</keyword>
<evidence type="ECO:0000256" key="2">
    <source>
        <dbReference type="ARBA" id="ARBA00015816"/>
    </source>
</evidence>
<feature type="compositionally biased region" description="Low complexity" evidence="10">
    <location>
        <begin position="31"/>
        <end position="42"/>
    </location>
</feature>
<gene>
    <name evidence="12" type="ORF">P8A20_31990</name>
</gene>
<dbReference type="PANTHER" id="PTHR10134">
    <property type="entry name" value="CYTOCHROME B-C1 COMPLEX SUBUNIT RIESKE, MITOCHONDRIAL"/>
    <property type="match status" value="1"/>
</dbReference>
<evidence type="ECO:0000256" key="3">
    <source>
        <dbReference type="ARBA" id="ARBA00022714"/>
    </source>
</evidence>
<evidence type="ECO:0000256" key="4">
    <source>
        <dbReference type="ARBA" id="ARBA00022723"/>
    </source>
</evidence>
<evidence type="ECO:0000256" key="7">
    <source>
        <dbReference type="ARBA" id="ARBA00023157"/>
    </source>
</evidence>
<evidence type="ECO:0000313" key="13">
    <source>
        <dbReference type="Proteomes" id="UP001224433"/>
    </source>
</evidence>
<dbReference type="Gene3D" id="2.102.10.10">
    <property type="entry name" value="Rieske [2Fe-2S] iron-sulphur domain"/>
    <property type="match status" value="1"/>
</dbReference>
<protein>
    <recommendedName>
        <fullName evidence="2">Cytochrome bc1 complex Rieske iron-sulfur subunit</fullName>
    </recommendedName>
    <alternativeName>
        <fullName evidence="8">Cytochrome bc1 reductase complex subunit QcrA</fullName>
    </alternativeName>
</protein>
<dbReference type="InterPro" id="IPR014349">
    <property type="entry name" value="Rieske_Fe-S_prot"/>
</dbReference>
<sequence length="151" mass="14730">MSASQESQVRLGRRTVVTVGAAGLAAALTACGSGSKDSGGSDTVEPAGEGGGSANAGAPLTATADIPEGGGVVFADQEVVVTQPKAGEFKAFSSKCTHQGCAVKGIADGVITCPCHNSTFDAATGEVTGGPATRPLPEKQIRVEGGSITLA</sequence>
<comment type="cofactor">
    <cofactor evidence="9">
        <name>[2Fe-2S] cluster</name>
        <dbReference type="ChEBI" id="CHEBI:190135"/>
    </cofactor>
</comment>
<name>A0ABY9JMY2_9ACTN</name>
<keyword evidence="13" id="KW-1185">Reference proteome</keyword>
<dbReference type="CDD" id="cd03467">
    <property type="entry name" value="Rieske"/>
    <property type="match status" value="1"/>
</dbReference>
<evidence type="ECO:0000256" key="8">
    <source>
        <dbReference type="ARBA" id="ARBA00029586"/>
    </source>
</evidence>
<evidence type="ECO:0000259" key="11">
    <source>
        <dbReference type="PROSITE" id="PS51296"/>
    </source>
</evidence>